<dbReference type="Proteomes" id="UP000030680">
    <property type="component" value="Unassembled WGS sequence"/>
</dbReference>
<proteinExistence type="predicted"/>
<dbReference type="EMBL" id="KB454507">
    <property type="protein sequence ID" value="EME29552.1"/>
    <property type="molecule type" value="Genomic_DNA"/>
</dbReference>
<name>M2XHJ1_GALSU</name>
<evidence type="ECO:0000313" key="2">
    <source>
        <dbReference type="Proteomes" id="UP000030680"/>
    </source>
</evidence>
<accession>M2XHJ1</accession>
<dbReference type="OrthoDB" id="10375098at2759"/>
<protein>
    <submittedName>
        <fullName evidence="1">Uncharacterized protein</fullName>
    </submittedName>
</protein>
<reference evidence="2" key="1">
    <citation type="journal article" date="2013" name="Science">
        <title>Gene transfer from bacteria and archaea facilitated evolution of an extremophilic eukaryote.</title>
        <authorList>
            <person name="Schonknecht G."/>
            <person name="Chen W.H."/>
            <person name="Ternes C.M."/>
            <person name="Barbier G.G."/>
            <person name="Shrestha R.P."/>
            <person name="Stanke M."/>
            <person name="Brautigam A."/>
            <person name="Baker B.J."/>
            <person name="Banfield J.F."/>
            <person name="Garavito R.M."/>
            <person name="Carr K."/>
            <person name="Wilkerson C."/>
            <person name="Rensing S.A."/>
            <person name="Gagneul D."/>
            <person name="Dickenson N.E."/>
            <person name="Oesterhelt C."/>
            <person name="Lercher M.J."/>
            <person name="Weber A.P."/>
        </authorList>
    </citation>
    <scope>NUCLEOTIDE SEQUENCE [LARGE SCALE GENOMIC DNA]</scope>
    <source>
        <strain evidence="2">074W</strain>
    </source>
</reference>
<dbReference type="GeneID" id="17088337"/>
<dbReference type="Gramene" id="EME29552">
    <property type="protein sequence ID" value="EME29552"/>
    <property type="gene ID" value="Gasu_29930"/>
</dbReference>
<dbReference type="RefSeq" id="XP_005706072.1">
    <property type="nucleotide sequence ID" value="XM_005706015.1"/>
</dbReference>
<keyword evidence="2" id="KW-1185">Reference proteome</keyword>
<sequence>MYRPVCEEFLKTTKRFNQLQEETNKLHILVKQALQTKDWKTDGPQNYCSKGYSYEQACSLSTPQPAVELLCKTPEVSFQMQEVTLTYAFIGFHALTVCLFLSTKRAWLQIGRWKICPRRPIVAEWRSQKSASIAFFCSYPVCREWSLSFLSPLSLWKHSFQSNNLLCSLYFKISKQKQQGVAKFVVVSDDKQDSSTVREEDLTTNDMKTTLTKQHVTEFLSSLAVYFDDSVSAIAWKLSSSESTEIQQRCLSNIPYHPLNDALFSLFRESVLEIELTRKQALAKGGLEGFRWQALCKDSYWKDICSSVFSKLCLIDDYSMRADSSTSEIDIIDKVILKDCKWLADYLLTEIPHLLQEEKKNFCSQVTGEVLEKICKFDPGTLSSHF</sequence>
<dbReference type="KEGG" id="gsl:Gasu_29930"/>
<gene>
    <name evidence="1" type="ORF">Gasu_29930</name>
</gene>
<evidence type="ECO:0000313" key="1">
    <source>
        <dbReference type="EMBL" id="EME29552.1"/>
    </source>
</evidence>
<dbReference type="AlphaFoldDB" id="M2XHJ1"/>
<organism evidence="1 2">
    <name type="scientific">Galdieria sulphuraria</name>
    <name type="common">Red alga</name>
    <dbReference type="NCBI Taxonomy" id="130081"/>
    <lineage>
        <taxon>Eukaryota</taxon>
        <taxon>Rhodophyta</taxon>
        <taxon>Bangiophyceae</taxon>
        <taxon>Galdieriales</taxon>
        <taxon>Galdieriaceae</taxon>
        <taxon>Galdieria</taxon>
    </lineage>
</organism>